<keyword evidence="5" id="KW-0418">Kinase</keyword>
<dbReference type="Gene3D" id="1.10.287.130">
    <property type="match status" value="1"/>
</dbReference>
<organism evidence="7 8">
    <name type="scientific">Belnapia mucosa</name>
    <dbReference type="NCBI Taxonomy" id="2804532"/>
    <lineage>
        <taxon>Bacteria</taxon>
        <taxon>Pseudomonadati</taxon>
        <taxon>Pseudomonadota</taxon>
        <taxon>Alphaproteobacteria</taxon>
        <taxon>Acetobacterales</taxon>
        <taxon>Roseomonadaceae</taxon>
        <taxon>Belnapia</taxon>
    </lineage>
</organism>
<evidence type="ECO:0000256" key="2">
    <source>
        <dbReference type="ARBA" id="ARBA00012438"/>
    </source>
</evidence>
<dbReference type="EMBL" id="JAEUXJ010000013">
    <property type="protein sequence ID" value="MBL6458279.1"/>
    <property type="molecule type" value="Genomic_DNA"/>
</dbReference>
<dbReference type="SUPFAM" id="SSF47384">
    <property type="entry name" value="Homodimeric domain of signal transducing histidine kinase"/>
    <property type="match status" value="1"/>
</dbReference>
<gene>
    <name evidence="7" type="ORF">JMJ55_23350</name>
</gene>
<evidence type="ECO:0000256" key="3">
    <source>
        <dbReference type="ARBA" id="ARBA00022553"/>
    </source>
</evidence>
<evidence type="ECO:0000256" key="4">
    <source>
        <dbReference type="ARBA" id="ARBA00022679"/>
    </source>
</evidence>
<dbReference type="CDD" id="cd16922">
    <property type="entry name" value="HATPase_EvgS-ArcB-TorS-like"/>
    <property type="match status" value="1"/>
</dbReference>
<keyword evidence="8" id="KW-1185">Reference proteome</keyword>
<name>A0ABS1V9E0_9PROT</name>
<dbReference type="CDD" id="cd00082">
    <property type="entry name" value="HisKA"/>
    <property type="match status" value="1"/>
</dbReference>
<evidence type="ECO:0000259" key="6">
    <source>
        <dbReference type="PROSITE" id="PS50109"/>
    </source>
</evidence>
<dbReference type="InterPro" id="IPR000014">
    <property type="entry name" value="PAS"/>
</dbReference>
<dbReference type="InterPro" id="IPR035965">
    <property type="entry name" value="PAS-like_dom_sf"/>
</dbReference>
<dbReference type="RefSeq" id="WP_202828023.1">
    <property type="nucleotide sequence ID" value="NZ_JAEUXJ010000013.1"/>
</dbReference>
<dbReference type="SUPFAM" id="SSF55874">
    <property type="entry name" value="ATPase domain of HSP90 chaperone/DNA topoisomerase II/histidine kinase"/>
    <property type="match status" value="1"/>
</dbReference>
<dbReference type="PRINTS" id="PR00344">
    <property type="entry name" value="BCTRLSENSOR"/>
</dbReference>
<dbReference type="InterPro" id="IPR005467">
    <property type="entry name" value="His_kinase_dom"/>
</dbReference>
<feature type="domain" description="Histidine kinase" evidence="6">
    <location>
        <begin position="1304"/>
        <end position="1521"/>
    </location>
</feature>
<keyword evidence="4" id="KW-0808">Transferase</keyword>
<dbReference type="SMART" id="SM00091">
    <property type="entry name" value="PAS"/>
    <property type="match status" value="9"/>
</dbReference>
<sequence>MIEAPPSPTQTAPIEAETGPAGLLQVLLDSMHHGIALYDRQGRLVAANRLAVRYAGLGEEATRPGTTLAEHIAAQAAAGEYGTGETAATTYALALAHDRSQPSRYIRTRPDGTVLEITSDPTPDGGFVLTHTDITGRAAAEAELREQAALLRATLDALHHGVAVYGPDRRLRFANALAAELTGLPPGSIRPGRLLDEVIAELLAHGEFGTTEEHRLALDALTYDRSRPRAQTRVKPDGRVLDVRSVPMPDGGFIITHIDITRVLAAEGEAKRRAQLLQTMQETMHHGIALFGPDRRLVIANDLAIELAGLTPDEMHPGMSIGEIVAIQFSRGAFGEGAEALAAFRDASGHDRSTTHRMRRHLRDGRIVDSRSDPTPDGGFVKTWTDVTALVRAEAAAEHRAATLQAMLENMRNGVALFDRDHRLVAANRLIAELGGIPSEALRPGTPLDAMIDAQCAANASGDRALDAQFAAQARTADRSLPLRYTRPSRDGRMLDIASDPMPDGGFVITIADVTALARAEAEARRRGEVQQTMLQAMRHGIALYDANHRLVAVNRVTDPTGLVPVPNDPAEAPVWPGMSYEEVIRYQASIGGLGPDPEEEVQRLLALDRSLPHRYLRRGASGRLIDVHSDPTPDGGFAITFTDVTLLAAAEEAAESRAAMLRAALDHMRHGILLFGPDRRLLASNALAMEIGGLAPEELEPGTLLDDQLRSQHARGMYGEGPKADEILAGLLSVNRDKSWLRTRRMPDDRVVEVYSDPTPDGGFVVTFSDVTARALAETNARQRATLLRTTLDNMRHGIALYGPDRRLVLANRLAASFNGMPDFDTRIGSRLEELVREQQERGQFGPEAEASRIADAVIAQDRSRSYHYQRRIPDGRVLDIGSDPMPDGGFVITHTDITELEAAKAEASDRAALLQVMLDNIRHGITYFGPDRRLIAFNHLAEELIGPKGEPLRPGMSLAELGASQEAEGALGTPEETAAILKMRERDRSEPFRYLRRTPEGRILEISSNPVPKGGFVATHTDVTELMQAQSSAADRAALLQLMLDSMRHGIALFDAQRCVVAANALADRLNGLPTGAHRPGRPIEEILAEAAAGGVLGPEAAAILRSLDFSQPQQRSLRRPDGQVIELISDPTPQGGFVVTLTDVTALARAEQEARSRAAMLQAMLDNSRQGIVLFDTEGRVLAANGIAAQLNGLPVEMIHSGMPIQTLIRVQAENGVFDPAGLEEALALVPTDRPWPVPYSRRRTMPDGSTMVVTTDSVGGVGYIRSYRDITEELNSQRELERARDAAEAANRAKSRFLATMSHELRTPLNSVIGFSEAYQFDRDPARRDEYIQSIREAGRHLLSLIDDILDVTRSETTGFTVTEGEVDAVATGEGAVQMMQATAATAGVTVQAALPPRLPRVRADALRLRQVLLNLLANAVKFTPAGGSVILDAALEPGGDLVLRVTDTGIGIAAADIPRAFEPFTQLDSSLSRRFPGSGLGLYLSRALAEAQGATLTLESIPGAGTTAVLRFPPSRLLAD</sequence>
<dbReference type="Gene3D" id="3.30.565.10">
    <property type="entry name" value="Histidine kinase-like ATPase, C-terminal domain"/>
    <property type="match status" value="1"/>
</dbReference>
<reference evidence="7 8" key="1">
    <citation type="submission" date="2021-01" db="EMBL/GenBank/DDBJ databases">
        <title>Belnapia mucosa sp. nov. and Belnapia arida sp. nov., isolated from the Tabernas Desert (Almeria, Spain).</title>
        <authorList>
            <person name="Molina-Menor E."/>
            <person name="Vidal-Verdu A."/>
            <person name="Calonge A."/>
            <person name="Satari L."/>
            <person name="Pereto Magraner J."/>
            <person name="Porcar Miralles M."/>
        </authorList>
    </citation>
    <scope>NUCLEOTIDE SEQUENCE [LARGE SCALE GENOMIC DNA]</scope>
    <source>
        <strain evidence="7 8">T6</strain>
    </source>
</reference>
<accession>A0ABS1V9E0</accession>
<dbReference type="PANTHER" id="PTHR43047">
    <property type="entry name" value="TWO-COMPONENT HISTIDINE PROTEIN KINASE"/>
    <property type="match status" value="1"/>
</dbReference>
<evidence type="ECO:0000313" key="8">
    <source>
        <dbReference type="Proteomes" id="UP000606490"/>
    </source>
</evidence>
<evidence type="ECO:0000256" key="1">
    <source>
        <dbReference type="ARBA" id="ARBA00000085"/>
    </source>
</evidence>
<dbReference type="InterPro" id="IPR003661">
    <property type="entry name" value="HisK_dim/P_dom"/>
</dbReference>
<dbReference type="InterPro" id="IPR003594">
    <property type="entry name" value="HATPase_dom"/>
</dbReference>
<dbReference type="SMART" id="SM00388">
    <property type="entry name" value="HisKA"/>
    <property type="match status" value="1"/>
</dbReference>
<dbReference type="PROSITE" id="PS50109">
    <property type="entry name" value="HIS_KIN"/>
    <property type="match status" value="1"/>
</dbReference>
<keyword evidence="3" id="KW-0597">Phosphoprotein</keyword>
<dbReference type="Pfam" id="PF00512">
    <property type="entry name" value="HisKA"/>
    <property type="match status" value="1"/>
</dbReference>
<comment type="catalytic activity">
    <reaction evidence="1">
        <text>ATP + protein L-histidine = ADP + protein N-phospho-L-histidine.</text>
        <dbReference type="EC" id="2.7.13.3"/>
    </reaction>
</comment>
<dbReference type="InterPro" id="IPR036890">
    <property type="entry name" value="HATPase_C_sf"/>
</dbReference>
<evidence type="ECO:0000256" key="5">
    <source>
        <dbReference type="ARBA" id="ARBA00022777"/>
    </source>
</evidence>
<dbReference type="InterPro" id="IPR036097">
    <property type="entry name" value="HisK_dim/P_sf"/>
</dbReference>
<comment type="caution">
    <text evidence="7">The sequence shown here is derived from an EMBL/GenBank/DDBJ whole genome shotgun (WGS) entry which is preliminary data.</text>
</comment>
<evidence type="ECO:0000313" key="7">
    <source>
        <dbReference type="EMBL" id="MBL6458279.1"/>
    </source>
</evidence>
<dbReference type="EC" id="2.7.13.3" evidence="2"/>
<dbReference type="InterPro" id="IPR004358">
    <property type="entry name" value="Sig_transdc_His_kin-like_C"/>
</dbReference>
<dbReference type="SUPFAM" id="SSF55785">
    <property type="entry name" value="PYP-like sensor domain (PAS domain)"/>
    <property type="match status" value="9"/>
</dbReference>
<dbReference type="SMART" id="SM00387">
    <property type="entry name" value="HATPase_c"/>
    <property type="match status" value="1"/>
</dbReference>
<dbReference type="Gene3D" id="3.30.450.20">
    <property type="entry name" value="PAS domain"/>
    <property type="match status" value="9"/>
</dbReference>
<dbReference type="Pfam" id="PF12860">
    <property type="entry name" value="PAS_7"/>
    <property type="match status" value="10"/>
</dbReference>
<dbReference type="Proteomes" id="UP000606490">
    <property type="component" value="Unassembled WGS sequence"/>
</dbReference>
<protein>
    <recommendedName>
        <fullName evidence="2">histidine kinase</fullName>
        <ecNumber evidence="2">2.7.13.3</ecNumber>
    </recommendedName>
</protein>
<proteinExistence type="predicted"/>
<dbReference type="Pfam" id="PF02518">
    <property type="entry name" value="HATPase_c"/>
    <property type="match status" value="1"/>
</dbReference>